<reference evidence="9 11" key="1">
    <citation type="submission" date="2015-02" db="EMBL/GenBank/DDBJ databases">
        <authorList>
            <person name="Chooi Y.-H."/>
        </authorList>
    </citation>
    <scope>NUCLEOTIDE SEQUENCE [LARGE SCALE GENOMIC DNA]</scope>
    <source>
        <strain evidence="9">E3</strain>
    </source>
</reference>
<feature type="region of interest" description="Disordered" evidence="6">
    <location>
        <begin position="1"/>
        <end position="27"/>
    </location>
</feature>
<evidence type="ECO:0000256" key="1">
    <source>
        <dbReference type="ARBA" id="ARBA00022468"/>
    </source>
</evidence>
<dbReference type="SMART" id="SM00233">
    <property type="entry name" value="PH"/>
    <property type="match status" value="2"/>
</dbReference>
<feature type="domain" description="PH" evidence="7">
    <location>
        <begin position="283"/>
        <end position="383"/>
    </location>
</feature>
<keyword evidence="11" id="KW-1185">Reference proteome</keyword>
<dbReference type="STRING" id="37360.A0A0G4J681"/>
<dbReference type="Proteomes" id="UP000290189">
    <property type="component" value="Unassembled WGS sequence"/>
</dbReference>
<dbReference type="AlphaFoldDB" id="A0A0G4J681"/>
<name>A0A0G4J681_PLABS</name>
<organism evidence="9 11">
    <name type="scientific">Plasmodiophora brassicae</name>
    <name type="common">Clubroot disease agent</name>
    <dbReference type="NCBI Taxonomy" id="37360"/>
    <lineage>
        <taxon>Eukaryota</taxon>
        <taxon>Sar</taxon>
        <taxon>Rhizaria</taxon>
        <taxon>Endomyxa</taxon>
        <taxon>Phytomyxea</taxon>
        <taxon>Plasmodiophorida</taxon>
        <taxon>Plasmodiophoridae</taxon>
        <taxon>Plasmodiophora</taxon>
    </lineage>
</organism>
<dbReference type="Proteomes" id="UP000039324">
    <property type="component" value="Unassembled WGS sequence"/>
</dbReference>
<dbReference type="InterPro" id="IPR001849">
    <property type="entry name" value="PH_domain"/>
</dbReference>
<dbReference type="InterPro" id="IPR001164">
    <property type="entry name" value="ArfGAP_dom"/>
</dbReference>
<dbReference type="CDD" id="cd00821">
    <property type="entry name" value="PH"/>
    <property type="match status" value="1"/>
</dbReference>
<protein>
    <recommendedName>
        <fullName evidence="13">Arf-GAP domain-containing protein</fullName>
    </recommendedName>
</protein>
<keyword evidence="3 5" id="KW-0863">Zinc-finger</keyword>
<dbReference type="FunFam" id="1.10.220.150:FF:000009">
    <property type="entry name" value="stromal membrane-associated protein 1 isoform X1"/>
    <property type="match status" value="1"/>
</dbReference>
<evidence type="ECO:0000256" key="3">
    <source>
        <dbReference type="ARBA" id="ARBA00022771"/>
    </source>
</evidence>
<evidence type="ECO:0000313" key="12">
    <source>
        <dbReference type="Proteomes" id="UP000290189"/>
    </source>
</evidence>
<dbReference type="GO" id="GO:0005096">
    <property type="term" value="F:GTPase activator activity"/>
    <property type="evidence" value="ECO:0007669"/>
    <property type="project" value="UniProtKB-KW"/>
</dbReference>
<evidence type="ECO:0000259" key="8">
    <source>
        <dbReference type="PROSITE" id="PS50115"/>
    </source>
</evidence>
<sequence length="404" mass="44926">MASPPHDDDVDEREQRPRRRSSRSQVDAMTMQDIAALPENALCADCGEPNPNWTSINLGIFICIHCAGIHRNLGVHISKVRSIDLDTTCWAPSLIEFMLSMGNARSRALYEAAVPAYVVRPRHASCSDAVREHWIRAKYVRKEFVERPAPVRMPEEPLFGYLRKQSPKNKSRFQTRFFVQHGPMLSYFKRASDSLPCGQIDLASGRVVVDVPGADGGDDRQTNLDFTIDTPYRTFTLTAPNADALFAWAQQLRRAAAFYAGAGNDPLLRAGGADPIAGVNPDDGVWRGSMMKQGGARQTWRRRHFVLCSGPSPTLLYYKEKPDGRRVPEGFLPLGGAALYDACVSSGRKHCFAVLTRTRQYFLQAMDTRDMADWMKAIQGCIDKATPVHAFDVDLVEPAAARAP</sequence>
<dbReference type="SMART" id="SM00105">
    <property type="entry name" value="ArfGap"/>
    <property type="match status" value="1"/>
</dbReference>
<proteinExistence type="predicted"/>
<feature type="domain" description="PH" evidence="7">
    <location>
        <begin position="155"/>
        <end position="257"/>
    </location>
</feature>
<dbReference type="Pfam" id="PF00169">
    <property type="entry name" value="PH"/>
    <property type="match status" value="2"/>
</dbReference>
<evidence type="ECO:0000259" key="7">
    <source>
        <dbReference type="PROSITE" id="PS50003"/>
    </source>
</evidence>
<evidence type="ECO:0000256" key="4">
    <source>
        <dbReference type="ARBA" id="ARBA00022833"/>
    </source>
</evidence>
<dbReference type="InterPro" id="IPR038508">
    <property type="entry name" value="ArfGAP_dom_sf"/>
</dbReference>
<evidence type="ECO:0000313" key="10">
    <source>
        <dbReference type="EMBL" id="SPR01750.1"/>
    </source>
</evidence>
<dbReference type="GO" id="GO:0008270">
    <property type="term" value="F:zinc ion binding"/>
    <property type="evidence" value="ECO:0007669"/>
    <property type="project" value="UniProtKB-KW"/>
</dbReference>
<dbReference type="PANTHER" id="PTHR23180:SF160">
    <property type="entry name" value="ADP-RIBOSYLATION FACTOR GTPASE-ACTIVATING PROTEIN EFFECTOR PROTEIN 1"/>
    <property type="match status" value="1"/>
</dbReference>
<dbReference type="Gene3D" id="1.10.220.150">
    <property type="entry name" value="Arf GTPase activating protein"/>
    <property type="match status" value="1"/>
</dbReference>
<dbReference type="PRINTS" id="PR00405">
    <property type="entry name" value="REVINTRACTNG"/>
</dbReference>
<dbReference type="EMBL" id="CDSF01000140">
    <property type="protein sequence ID" value="CEP03090.1"/>
    <property type="molecule type" value="Genomic_DNA"/>
</dbReference>
<keyword evidence="10" id="KW-0496">Mitochondrion</keyword>
<dbReference type="SUPFAM" id="SSF50729">
    <property type="entry name" value="PH domain-like"/>
    <property type="match status" value="2"/>
</dbReference>
<dbReference type="PANTHER" id="PTHR23180">
    <property type="entry name" value="CENTAURIN/ARF"/>
    <property type="match status" value="1"/>
</dbReference>
<dbReference type="OrthoDB" id="983479at2759"/>
<dbReference type="InterPro" id="IPR037278">
    <property type="entry name" value="ARFGAP/RecO"/>
</dbReference>
<evidence type="ECO:0000256" key="6">
    <source>
        <dbReference type="SAM" id="MobiDB-lite"/>
    </source>
</evidence>
<dbReference type="InterPro" id="IPR045258">
    <property type="entry name" value="ACAP1/2/3-like"/>
</dbReference>
<keyword evidence="1" id="KW-0343">GTPase activation</keyword>
<evidence type="ECO:0008006" key="13">
    <source>
        <dbReference type="Google" id="ProtNLM"/>
    </source>
</evidence>
<dbReference type="PROSITE" id="PS50115">
    <property type="entry name" value="ARFGAP"/>
    <property type="match status" value="1"/>
</dbReference>
<accession>A0A0G4J681</accession>
<keyword evidence="2" id="KW-0479">Metal-binding</keyword>
<feature type="domain" description="Arf-GAP" evidence="8">
    <location>
        <begin position="28"/>
        <end position="152"/>
    </location>
</feature>
<evidence type="ECO:0000256" key="2">
    <source>
        <dbReference type="ARBA" id="ARBA00022723"/>
    </source>
</evidence>
<dbReference type="Pfam" id="PF01412">
    <property type="entry name" value="ArfGap"/>
    <property type="match status" value="1"/>
</dbReference>
<evidence type="ECO:0000313" key="11">
    <source>
        <dbReference type="Proteomes" id="UP000039324"/>
    </source>
</evidence>
<reference evidence="10 12" key="2">
    <citation type="submission" date="2018-03" db="EMBL/GenBank/DDBJ databases">
        <authorList>
            <person name="Fogelqvist J."/>
        </authorList>
    </citation>
    <scope>NUCLEOTIDE SEQUENCE [LARGE SCALE GENOMIC DNA]</scope>
</reference>
<evidence type="ECO:0000256" key="5">
    <source>
        <dbReference type="PROSITE-ProRule" id="PRU00288"/>
    </source>
</evidence>
<gene>
    <name evidence="9" type="ORF">PBRA_009308</name>
    <name evidence="10" type="ORF">PLBR_LOCUS8965</name>
</gene>
<dbReference type="CDD" id="cd08204">
    <property type="entry name" value="ArfGap"/>
    <property type="match status" value="1"/>
</dbReference>
<dbReference type="PROSITE" id="PS50003">
    <property type="entry name" value="PH_DOMAIN"/>
    <property type="match status" value="2"/>
</dbReference>
<dbReference type="EMBL" id="OVEO01000019">
    <property type="protein sequence ID" value="SPR01750.1"/>
    <property type="molecule type" value="Genomic_DNA"/>
</dbReference>
<keyword evidence="4" id="KW-0862">Zinc</keyword>
<dbReference type="SUPFAM" id="SSF57863">
    <property type="entry name" value="ArfGap/RecO-like zinc finger"/>
    <property type="match status" value="1"/>
</dbReference>
<geneLocation type="mitochondrion" evidence="10"/>
<dbReference type="InterPro" id="IPR011993">
    <property type="entry name" value="PH-like_dom_sf"/>
</dbReference>
<evidence type="ECO:0000313" key="9">
    <source>
        <dbReference type="EMBL" id="CEP03090.1"/>
    </source>
</evidence>
<dbReference type="Gene3D" id="2.30.29.30">
    <property type="entry name" value="Pleckstrin-homology domain (PH domain)/Phosphotyrosine-binding domain (PTB)"/>
    <property type="match status" value="2"/>
</dbReference>